<dbReference type="PANTHER" id="PTHR24421">
    <property type="entry name" value="NITRATE/NITRITE SENSOR PROTEIN NARX-RELATED"/>
    <property type="match status" value="1"/>
</dbReference>
<comment type="caution">
    <text evidence="12">The sequence shown here is derived from an EMBL/GenBank/DDBJ whole genome shotgun (WGS) entry which is preliminary data.</text>
</comment>
<sequence>MTSGTASRRDDRMTPFWLRRAGLFDLIAQVLVWLVVAVGLSVPFFEGEGGLGSVSTILLSGAGFALAYRSPAAGATLIGVAPIVAAMFGVDPIYLWNIAVFAVFSLAFRALPGLVTGALIGGAAYFSELMFSGWHPEDLAAAVAGIAVFAAGAAGGGLRAQLHYWAELRGRTNDALAARDVEVHRRIAEERLRIARDLHDVVGHEIAVVSMQLGAAEVSLPAGADASRSAIGAARSGVQRVLAETQSILRVLRRGDGEQTESLPPGYDRIQDLVASFAVIGLDVAAAIDPIPAALEPGVDAAAFRIVQEALTNAQRHGDGAAELRVEAAGGRIIITVENTASSATSSRGTGYGLIGMRERAEATGGKLATDRVGDRFRVVVELGTTERGSA</sequence>
<dbReference type="Proteomes" id="UP000438182">
    <property type="component" value="Unassembled WGS sequence"/>
</dbReference>
<dbReference type="EMBL" id="WSTA01000028">
    <property type="protein sequence ID" value="MWB98523.1"/>
    <property type="molecule type" value="Genomic_DNA"/>
</dbReference>
<keyword evidence="8" id="KW-0902">Two-component regulatory system</keyword>
<dbReference type="InterPro" id="IPR036890">
    <property type="entry name" value="HATPase_C_sf"/>
</dbReference>
<evidence type="ECO:0000256" key="7">
    <source>
        <dbReference type="ARBA" id="ARBA00022840"/>
    </source>
</evidence>
<feature type="transmembrane region" description="Helical" evidence="9">
    <location>
        <begin position="75"/>
        <end position="95"/>
    </location>
</feature>
<dbReference type="RefSeq" id="WP_160423923.1">
    <property type="nucleotide sequence ID" value="NZ_WSTA01000028.1"/>
</dbReference>
<keyword evidence="3" id="KW-0597">Phosphoprotein</keyword>
<keyword evidence="6 12" id="KW-0418">Kinase</keyword>
<dbReference type="SUPFAM" id="SSF55874">
    <property type="entry name" value="ATPase domain of HSP90 chaperone/DNA topoisomerase II/histidine kinase"/>
    <property type="match status" value="1"/>
</dbReference>
<dbReference type="GO" id="GO:0005524">
    <property type="term" value="F:ATP binding"/>
    <property type="evidence" value="ECO:0007669"/>
    <property type="project" value="UniProtKB-KW"/>
</dbReference>
<evidence type="ECO:0000256" key="1">
    <source>
        <dbReference type="ARBA" id="ARBA00000085"/>
    </source>
</evidence>
<keyword evidence="9" id="KW-0812">Transmembrane</keyword>
<dbReference type="Gene3D" id="1.20.5.1930">
    <property type="match status" value="1"/>
</dbReference>
<keyword evidence="4" id="KW-0808">Transferase</keyword>
<comment type="catalytic activity">
    <reaction evidence="1">
        <text>ATP + protein L-histidine = ADP + protein N-phospho-L-histidine.</text>
        <dbReference type="EC" id="2.7.13.3"/>
    </reaction>
</comment>
<dbReference type="InterPro" id="IPR050482">
    <property type="entry name" value="Sensor_HK_TwoCompSys"/>
</dbReference>
<evidence type="ECO:0000259" key="11">
    <source>
        <dbReference type="Pfam" id="PF07730"/>
    </source>
</evidence>
<dbReference type="GO" id="GO:0016020">
    <property type="term" value="C:membrane"/>
    <property type="evidence" value="ECO:0007669"/>
    <property type="project" value="InterPro"/>
</dbReference>
<evidence type="ECO:0000313" key="13">
    <source>
        <dbReference type="Proteomes" id="UP000438182"/>
    </source>
</evidence>
<dbReference type="GO" id="GO:0000155">
    <property type="term" value="F:phosphorelay sensor kinase activity"/>
    <property type="evidence" value="ECO:0007669"/>
    <property type="project" value="InterPro"/>
</dbReference>
<dbReference type="EC" id="2.7.13.3" evidence="2"/>
<dbReference type="InterPro" id="IPR011712">
    <property type="entry name" value="Sig_transdc_His_kin_sub3_dim/P"/>
</dbReference>
<evidence type="ECO:0000256" key="4">
    <source>
        <dbReference type="ARBA" id="ARBA00022679"/>
    </source>
</evidence>
<feature type="transmembrane region" description="Helical" evidence="9">
    <location>
        <begin position="139"/>
        <end position="158"/>
    </location>
</feature>
<gene>
    <name evidence="12" type="ORF">GB864_08175</name>
</gene>
<keyword evidence="9" id="KW-0472">Membrane</keyword>
<feature type="domain" description="Histidine kinase/HSP90-like ATPase" evidence="10">
    <location>
        <begin position="302"/>
        <end position="382"/>
    </location>
</feature>
<keyword evidence="13" id="KW-1185">Reference proteome</keyword>
<evidence type="ECO:0000256" key="8">
    <source>
        <dbReference type="ARBA" id="ARBA00023012"/>
    </source>
</evidence>
<feature type="transmembrane region" description="Helical" evidence="9">
    <location>
        <begin position="101"/>
        <end position="127"/>
    </location>
</feature>
<keyword evidence="9" id="KW-1133">Transmembrane helix</keyword>
<evidence type="ECO:0000256" key="5">
    <source>
        <dbReference type="ARBA" id="ARBA00022741"/>
    </source>
</evidence>
<dbReference type="AlphaFoldDB" id="A0A6I4NW71"/>
<keyword evidence="5" id="KW-0547">Nucleotide-binding</keyword>
<evidence type="ECO:0000313" key="12">
    <source>
        <dbReference type="EMBL" id="MWB98523.1"/>
    </source>
</evidence>
<feature type="transmembrane region" description="Helical" evidence="9">
    <location>
        <begin position="21"/>
        <end position="45"/>
    </location>
</feature>
<protein>
    <recommendedName>
        <fullName evidence="2">histidine kinase</fullName>
        <ecNumber evidence="2">2.7.13.3</ecNumber>
    </recommendedName>
</protein>
<reference evidence="12 13" key="1">
    <citation type="submission" date="2019-12" db="EMBL/GenBank/DDBJ databases">
        <authorList>
            <person name="Kim Y.S."/>
        </authorList>
    </citation>
    <scope>NUCLEOTIDE SEQUENCE [LARGE SCALE GENOMIC DNA]</scope>
    <source>
        <strain evidence="12 13">MMS17-SY077</strain>
    </source>
</reference>
<keyword evidence="7" id="KW-0067">ATP-binding</keyword>
<dbReference type="Pfam" id="PF07730">
    <property type="entry name" value="HisKA_3"/>
    <property type="match status" value="1"/>
</dbReference>
<dbReference type="InterPro" id="IPR003594">
    <property type="entry name" value="HATPase_dom"/>
</dbReference>
<dbReference type="PANTHER" id="PTHR24421:SF10">
    <property type="entry name" value="NITRATE_NITRITE SENSOR PROTEIN NARQ"/>
    <property type="match status" value="1"/>
</dbReference>
<feature type="domain" description="Signal transduction histidine kinase subgroup 3 dimerisation and phosphoacceptor" evidence="11">
    <location>
        <begin position="190"/>
        <end position="255"/>
    </location>
</feature>
<evidence type="ECO:0000256" key="3">
    <source>
        <dbReference type="ARBA" id="ARBA00022553"/>
    </source>
</evidence>
<evidence type="ECO:0000256" key="9">
    <source>
        <dbReference type="SAM" id="Phobius"/>
    </source>
</evidence>
<organism evidence="12 13">
    <name type="scientific">Agromyces seonyuensis</name>
    <dbReference type="NCBI Taxonomy" id="2662446"/>
    <lineage>
        <taxon>Bacteria</taxon>
        <taxon>Bacillati</taxon>
        <taxon>Actinomycetota</taxon>
        <taxon>Actinomycetes</taxon>
        <taxon>Micrococcales</taxon>
        <taxon>Microbacteriaceae</taxon>
        <taxon>Agromyces</taxon>
    </lineage>
</organism>
<evidence type="ECO:0000256" key="6">
    <source>
        <dbReference type="ARBA" id="ARBA00022777"/>
    </source>
</evidence>
<dbReference type="Gene3D" id="3.30.565.10">
    <property type="entry name" value="Histidine kinase-like ATPase, C-terminal domain"/>
    <property type="match status" value="1"/>
</dbReference>
<accession>A0A6I4NW71</accession>
<evidence type="ECO:0000256" key="2">
    <source>
        <dbReference type="ARBA" id="ARBA00012438"/>
    </source>
</evidence>
<proteinExistence type="predicted"/>
<dbReference type="Pfam" id="PF02518">
    <property type="entry name" value="HATPase_c"/>
    <property type="match status" value="1"/>
</dbReference>
<name>A0A6I4NW71_9MICO</name>
<dbReference type="GO" id="GO:0046983">
    <property type="term" value="F:protein dimerization activity"/>
    <property type="evidence" value="ECO:0007669"/>
    <property type="project" value="InterPro"/>
</dbReference>
<evidence type="ECO:0000259" key="10">
    <source>
        <dbReference type="Pfam" id="PF02518"/>
    </source>
</evidence>
<dbReference type="CDD" id="cd16917">
    <property type="entry name" value="HATPase_UhpB-NarQ-NarX-like"/>
    <property type="match status" value="1"/>
</dbReference>